<name>A0A0G9MUK2_9SPHN</name>
<evidence type="ECO:0000259" key="7">
    <source>
        <dbReference type="Pfam" id="PF00892"/>
    </source>
</evidence>
<feature type="transmembrane region" description="Helical" evidence="6">
    <location>
        <begin position="105"/>
        <end position="124"/>
    </location>
</feature>
<gene>
    <name evidence="8" type="ORF">AAW00_09170</name>
</gene>
<proteinExistence type="inferred from homology"/>
<dbReference type="GO" id="GO:0016020">
    <property type="term" value="C:membrane"/>
    <property type="evidence" value="ECO:0007669"/>
    <property type="project" value="UniProtKB-SubCell"/>
</dbReference>
<evidence type="ECO:0000256" key="2">
    <source>
        <dbReference type="ARBA" id="ARBA00007362"/>
    </source>
</evidence>
<evidence type="ECO:0000256" key="3">
    <source>
        <dbReference type="ARBA" id="ARBA00022692"/>
    </source>
</evidence>
<keyword evidence="4 6" id="KW-1133">Transmembrane helix</keyword>
<evidence type="ECO:0000256" key="1">
    <source>
        <dbReference type="ARBA" id="ARBA00004141"/>
    </source>
</evidence>
<evidence type="ECO:0000313" key="9">
    <source>
        <dbReference type="Proteomes" id="UP000053464"/>
    </source>
</evidence>
<feature type="transmembrane region" description="Helical" evidence="6">
    <location>
        <begin position="79"/>
        <end position="99"/>
    </location>
</feature>
<dbReference type="InterPro" id="IPR000620">
    <property type="entry name" value="EamA_dom"/>
</dbReference>
<dbReference type="AlphaFoldDB" id="A0A0G9MUK2"/>
<feature type="transmembrane region" description="Helical" evidence="6">
    <location>
        <begin position="163"/>
        <end position="183"/>
    </location>
</feature>
<dbReference type="EMBL" id="LBHB01000002">
    <property type="protein sequence ID" value="KLE34391.1"/>
    <property type="molecule type" value="Genomic_DNA"/>
</dbReference>
<dbReference type="RefSeq" id="WP_047004038.1">
    <property type="nucleotide sequence ID" value="NZ_LBHB01000002.1"/>
</dbReference>
<dbReference type="PANTHER" id="PTHR32322">
    <property type="entry name" value="INNER MEMBRANE TRANSPORTER"/>
    <property type="match status" value="1"/>
</dbReference>
<feature type="domain" description="EamA" evidence="7">
    <location>
        <begin position="166"/>
        <end position="301"/>
    </location>
</feature>
<dbReference type="Pfam" id="PF00892">
    <property type="entry name" value="EamA"/>
    <property type="match status" value="2"/>
</dbReference>
<keyword evidence="3 6" id="KW-0812">Transmembrane</keyword>
<dbReference type="InterPro" id="IPR037185">
    <property type="entry name" value="EmrE-like"/>
</dbReference>
<evidence type="ECO:0000313" key="8">
    <source>
        <dbReference type="EMBL" id="KLE34391.1"/>
    </source>
</evidence>
<feature type="transmembrane region" description="Helical" evidence="6">
    <location>
        <begin position="228"/>
        <end position="247"/>
    </location>
</feature>
<dbReference type="PATRIC" id="fig|1581420.6.peg.1882"/>
<feature type="transmembrane region" description="Helical" evidence="6">
    <location>
        <begin position="283"/>
        <end position="301"/>
    </location>
</feature>
<dbReference type="OrthoDB" id="2352272at2"/>
<dbReference type="InterPro" id="IPR050638">
    <property type="entry name" value="AA-Vitamin_Transporters"/>
</dbReference>
<dbReference type="Proteomes" id="UP000053464">
    <property type="component" value="Unassembled WGS sequence"/>
</dbReference>
<reference evidence="8 9" key="1">
    <citation type="submission" date="2015-04" db="EMBL/GenBank/DDBJ databases">
        <title>The draft genome sequence of Erythrobacter luteus KA37.</title>
        <authorList>
            <person name="Zhuang L."/>
            <person name="Liu Y."/>
            <person name="Shao Z."/>
        </authorList>
    </citation>
    <scope>NUCLEOTIDE SEQUENCE [LARGE SCALE GENOMIC DNA]</scope>
    <source>
        <strain evidence="8 9">KA37</strain>
    </source>
</reference>
<feature type="transmembrane region" description="Helical" evidence="6">
    <location>
        <begin position="259"/>
        <end position="277"/>
    </location>
</feature>
<keyword evidence="5 6" id="KW-0472">Membrane</keyword>
<feature type="transmembrane region" description="Helical" evidence="6">
    <location>
        <begin position="12"/>
        <end position="36"/>
    </location>
</feature>
<dbReference type="PANTHER" id="PTHR32322:SF2">
    <property type="entry name" value="EAMA DOMAIN-CONTAINING PROTEIN"/>
    <property type="match status" value="1"/>
</dbReference>
<dbReference type="STRING" id="1581420.AAW00_09170"/>
<evidence type="ECO:0000256" key="4">
    <source>
        <dbReference type="ARBA" id="ARBA00022989"/>
    </source>
</evidence>
<sequence>MSSALAAKKPHALLRPAIALPFLLIAMIWGSTWFVITTQIAAAPTLWSVTYRFALAAPVMFALALATRQPLAMPGATHRLALAMGLCQFVGNFVFVYLAEEHLTSGIVALLIGLMFVPNAVLGAKLLGEPITARFVLGSALAVAGIGLLLVNEARVAPLGGNVLLGTAFGVFAMLAASVTNVIQALPAGRRVPIVTLVAWAIFYGALMDAALALVFAGPPVFPEAPGFWLGTVYLAVVGTVVTLPLYYRLVRELGAGRAAYNGVLVVVFAMTLSTLFEGYRWTGLAVAGAVLALAGLIVALRARQVAKDS</sequence>
<protein>
    <submittedName>
        <fullName evidence="8">Multidrug transporter</fullName>
    </submittedName>
</protein>
<comment type="caution">
    <text evidence="8">The sequence shown here is derived from an EMBL/GenBank/DDBJ whole genome shotgun (WGS) entry which is preliminary data.</text>
</comment>
<organism evidence="8 9">
    <name type="scientific">Aurantiacibacter luteus</name>
    <dbReference type="NCBI Taxonomy" id="1581420"/>
    <lineage>
        <taxon>Bacteria</taxon>
        <taxon>Pseudomonadati</taxon>
        <taxon>Pseudomonadota</taxon>
        <taxon>Alphaproteobacteria</taxon>
        <taxon>Sphingomonadales</taxon>
        <taxon>Erythrobacteraceae</taxon>
        <taxon>Aurantiacibacter</taxon>
    </lineage>
</organism>
<feature type="transmembrane region" description="Helical" evidence="6">
    <location>
        <begin position="48"/>
        <end position="67"/>
    </location>
</feature>
<feature type="transmembrane region" description="Helical" evidence="6">
    <location>
        <begin position="131"/>
        <end position="151"/>
    </location>
</feature>
<comment type="subcellular location">
    <subcellularLocation>
        <location evidence="1">Membrane</location>
        <topology evidence="1">Multi-pass membrane protein</topology>
    </subcellularLocation>
</comment>
<comment type="similarity">
    <text evidence="2">Belongs to the EamA transporter family.</text>
</comment>
<keyword evidence="9" id="KW-1185">Reference proteome</keyword>
<feature type="domain" description="EamA" evidence="7">
    <location>
        <begin position="22"/>
        <end position="150"/>
    </location>
</feature>
<feature type="transmembrane region" description="Helical" evidence="6">
    <location>
        <begin position="195"/>
        <end position="216"/>
    </location>
</feature>
<evidence type="ECO:0000256" key="5">
    <source>
        <dbReference type="ARBA" id="ARBA00023136"/>
    </source>
</evidence>
<dbReference type="SUPFAM" id="SSF103481">
    <property type="entry name" value="Multidrug resistance efflux transporter EmrE"/>
    <property type="match status" value="2"/>
</dbReference>
<accession>A0A0G9MUK2</accession>
<evidence type="ECO:0000256" key="6">
    <source>
        <dbReference type="SAM" id="Phobius"/>
    </source>
</evidence>